<accession>A0A7R9NZB7</accession>
<proteinExistence type="predicted"/>
<gene>
    <name evidence="1" type="ORF">TTEB3V08_LOCUS9837</name>
</gene>
<dbReference type="EMBL" id="OE005379">
    <property type="protein sequence ID" value="CAD7461934.1"/>
    <property type="molecule type" value="Genomic_DNA"/>
</dbReference>
<evidence type="ECO:0000313" key="1">
    <source>
        <dbReference type="EMBL" id="CAD7461934.1"/>
    </source>
</evidence>
<name>A0A7R9NZB7_9NEOP</name>
<organism evidence="1">
    <name type="scientific">Timema tahoe</name>
    <dbReference type="NCBI Taxonomy" id="61484"/>
    <lineage>
        <taxon>Eukaryota</taxon>
        <taxon>Metazoa</taxon>
        <taxon>Ecdysozoa</taxon>
        <taxon>Arthropoda</taxon>
        <taxon>Hexapoda</taxon>
        <taxon>Insecta</taxon>
        <taxon>Pterygota</taxon>
        <taxon>Neoptera</taxon>
        <taxon>Polyneoptera</taxon>
        <taxon>Phasmatodea</taxon>
        <taxon>Timematodea</taxon>
        <taxon>Timematoidea</taxon>
        <taxon>Timematidae</taxon>
        <taxon>Timema</taxon>
    </lineage>
</organism>
<sequence length="581" mass="65270">MFRQRESRWNGRMFRQCESRWNGRMFRQRESRWNMRKSRQRESRGWRYCDGGERGGALITDGFEDMDCGAVQAVERVAGAACASAEERDKGPTQHGVIGDYTIVIFPPLLDKIVTFTSGVIGDYTIVLFPPLLDKIVTFTSGVIGDYTILLFPPFLDQIIAFTSGVIGDCTIVLFPPLLDQIVAFTSGVIGDYTIVLFPPLLDQIVAFTSGVIGDYTIVLFPPLLDKIVTFTSGVIGDYTILLFPPLLDQIITFTSGVIGDYTIVLFPPLLDQIVAFTKLYSYPRTASMVLEVKSSWIQIQKSQIRSPELTEYFCEALGLERSQTQSREDKAHNGPLQQQDDVRSGWVGGEEYSDILAHIGREWFQYQAKAENTGVYLKSIQPLLGNAAASHEDERSCAAAALLIQPHTLVETQPFKTRYRQAALPTAALLNTLVEMGSKSFSSYPLQWPNGLRHHSRAVLATLPNNNSKRVAILEKRFDSDEFVSGRYSRIFAQLQLLPELTNGRSSRVRGTRNHTVINQDNHGPIFTLAQANNNNQQQTRYFSSSWASTTHWQGIVLAKSRETYNRSALKSTQVPYKYV</sequence>
<reference evidence="1" key="1">
    <citation type="submission" date="2020-11" db="EMBL/GenBank/DDBJ databases">
        <authorList>
            <person name="Tran Van P."/>
        </authorList>
    </citation>
    <scope>NUCLEOTIDE SEQUENCE</scope>
</reference>
<dbReference type="AlphaFoldDB" id="A0A7R9NZB7"/>
<protein>
    <submittedName>
        <fullName evidence="1">Uncharacterized protein</fullName>
    </submittedName>
</protein>